<dbReference type="PRINTS" id="PR01008">
    <property type="entry name" value="FLGLRINGFLGH"/>
</dbReference>
<evidence type="ECO:0000256" key="11">
    <source>
        <dbReference type="HAMAP-Rule" id="MF_00415"/>
    </source>
</evidence>
<keyword evidence="14" id="KW-1185">Reference proteome</keyword>
<evidence type="ECO:0000256" key="9">
    <source>
        <dbReference type="ARBA" id="ARBA00023237"/>
    </source>
</evidence>
<comment type="function">
    <text evidence="1 11">Assembles around the rod to form the L-ring and probably protects the motor/basal body from shearing forces during rotation.</text>
</comment>
<dbReference type="InterPro" id="IPR000527">
    <property type="entry name" value="Flag_Lring"/>
</dbReference>
<keyword evidence="13" id="KW-0969">Cilium</keyword>
<evidence type="ECO:0000256" key="12">
    <source>
        <dbReference type="SAM" id="SignalP"/>
    </source>
</evidence>
<comment type="subcellular location">
    <subcellularLocation>
        <location evidence="11">Cell outer membrane</location>
    </subcellularLocation>
    <subcellularLocation>
        <location evidence="11">Bacterial flagellum basal body</location>
    </subcellularLocation>
    <subcellularLocation>
        <location evidence="2">Membrane</location>
        <topology evidence="2">Lipid-anchor</topology>
    </subcellularLocation>
</comment>
<keyword evidence="7" id="KW-0564">Palmitate</keyword>
<evidence type="ECO:0000256" key="3">
    <source>
        <dbReference type="ARBA" id="ARBA00006929"/>
    </source>
</evidence>
<dbReference type="HAMAP" id="MF_00415">
    <property type="entry name" value="FlgH"/>
    <property type="match status" value="1"/>
</dbReference>
<reference evidence="13 14" key="1">
    <citation type="submission" date="2022-03" db="EMBL/GenBank/DDBJ databases">
        <title>Complete genome sequence of Lysobacter capsici VKM B-2533 and Lysobacter gummosus 10.1.1, promising sources of lytic agents.</title>
        <authorList>
            <person name="Tarlachkov S.V."/>
            <person name="Kudryakova I.V."/>
            <person name="Afoshin A.S."/>
            <person name="Leontyevskaya E.A."/>
            <person name="Leontyevskaya N.V."/>
        </authorList>
    </citation>
    <scope>NUCLEOTIDE SEQUENCE [LARGE SCALE GENOMIC DNA]</scope>
    <source>
        <strain evidence="13 14">10.1.1</strain>
    </source>
</reference>
<evidence type="ECO:0000256" key="2">
    <source>
        <dbReference type="ARBA" id="ARBA00004635"/>
    </source>
</evidence>
<proteinExistence type="inferred from homology"/>
<evidence type="ECO:0000256" key="7">
    <source>
        <dbReference type="ARBA" id="ARBA00023139"/>
    </source>
</evidence>
<gene>
    <name evidence="11" type="primary">flgH</name>
    <name evidence="13" type="ORF">MOV92_21255</name>
</gene>
<keyword evidence="13" id="KW-0282">Flagellum</keyword>
<organism evidence="13 14">
    <name type="scientific">Lysobacter gummosus</name>
    <dbReference type="NCBI Taxonomy" id="262324"/>
    <lineage>
        <taxon>Bacteria</taxon>
        <taxon>Pseudomonadati</taxon>
        <taxon>Pseudomonadota</taxon>
        <taxon>Gammaproteobacteria</taxon>
        <taxon>Lysobacterales</taxon>
        <taxon>Lysobacteraceae</taxon>
        <taxon>Lysobacter</taxon>
    </lineage>
</organism>
<keyword evidence="9 11" id="KW-0998">Cell outer membrane</keyword>
<dbReference type="RefSeq" id="WP_057944498.1">
    <property type="nucleotide sequence ID" value="NZ_CP011131.1"/>
</dbReference>
<dbReference type="PANTHER" id="PTHR34933:SF1">
    <property type="entry name" value="FLAGELLAR L-RING PROTEIN"/>
    <property type="match status" value="1"/>
</dbReference>
<protein>
    <recommendedName>
        <fullName evidence="11">Flagellar L-ring protein</fullName>
    </recommendedName>
    <alternativeName>
        <fullName evidence="11">Basal body L-ring protein</fullName>
    </alternativeName>
</protein>
<keyword evidence="13" id="KW-0966">Cell projection</keyword>
<dbReference type="EMBL" id="CP093547">
    <property type="protein sequence ID" value="UNP28968.1"/>
    <property type="molecule type" value="Genomic_DNA"/>
</dbReference>
<evidence type="ECO:0000256" key="10">
    <source>
        <dbReference type="ARBA" id="ARBA00023288"/>
    </source>
</evidence>
<dbReference type="Proteomes" id="UP000829194">
    <property type="component" value="Chromosome"/>
</dbReference>
<feature type="chain" id="PRO_5046957748" description="Flagellar L-ring protein" evidence="12">
    <location>
        <begin position="34"/>
        <end position="204"/>
    </location>
</feature>
<comment type="subunit">
    <text evidence="4 11">The basal body constitutes a major portion of the flagellar organelle and consists of four rings (L,P,S, and M) mounted on a central rod.</text>
</comment>
<sequence>MIRPTRPPRARMPLAGLLLAGLTALSALAPAAAADLYREESFQALTSDRRAQRVGDLITILVYENSSARNTADTTTKTNVGIGGNIKTLGDTSSDFTVGLGDNYGGRGQIQRSGNLLAQISATVTGTYPNGDLAISGEQRINVNGEKTQIRLSGKIRPVDIAQNNTILSSRIADARIDYTGDGYITDRTRPGLIPKILAWLGLW</sequence>
<accession>A0ABY3X8P9</accession>
<keyword evidence="5 12" id="KW-0732">Signal</keyword>
<name>A0ABY3X8P9_9GAMM</name>
<keyword evidence="10" id="KW-0449">Lipoprotein</keyword>
<evidence type="ECO:0000313" key="14">
    <source>
        <dbReference type="Proteomes" id="UP000829194"/>
    </source>
</evidence>
<keyword evidence="8 11" id="KW-0975">Bacterial flagellum</keyword>
<evidence type="ECO:0000313" key="13">
    <source>
        <dbReference type="EMBL" id="UNP28968.1"/>
    </source>
</evidence>
<keyword evidence="6 11" id="KW-0472">Membrane</keyword>
<evidence type="ECO:0000256" key="8">
    <source>
        <dbReference type="ARBA" id="ARBA00023143"/>
    </source>
</evidence>
<evidence type="ECO:0000256" key="6">
    <source>
        <dbReference type="ARBA" id="ARBA00023136"/>
    </source>
</evidence>
<comment type="similarity">
    <text evidence="3 11">Belongs to the FlgH family.</text>
</comment>
<dbReference type="Pfam" id="PF02107">
    <property type="entry name" value="FlgH"/>
    <property type="match status" value="1"/>
</dbReference>
<dbReference type="PANTHER" id="PTHR34933">
    <property type="entry name" value="FLAGELLAR L-RING PROTEIN"/>
    <property type="match status" value="1"/>
</dbReference>
<evidence type="ECO:0000256" key="4">
    <source>
        <dbReference type="ARBA" id="ARBA00011439"/>
    </source>
</evidence>
<feature type="signal peptide" evidence="12">
    <location>
        <begin position="1"/>
        <end position="33"/>
    </location>
</feature>
<evidence type="ECO:0000256" key="1">
    <source>
        <dbReference type="ARBA" id="ARBA00002591"/>
    </source>
</evidence>
<evidence type="ECO:0000256" key="5">
    <source>
        <dbReference type="ARBA" id="ARBA00022729"/>
    </source>
</evidence>